<comment type="caution">
    <text evidence="1">The sequence shown here is derived from an EMBL/GenBank/DDBJ whole genome shotgun (WGS) entry which is preliminary data.</text>
</comment>
<dbReference type="Proteomes" id="UP000839641">
    <property type="component" value="Unassembled WGS sequence"/>
</dbReference>
<dbReference type="AlphaFoldDB" id="A0A5Y2QT10"/>
<evidence type="ECO:0000313" key="1">
    <source>
        <dbReference type="EMBL" id="ECF4924900.1"/>
    </source>
</evidence>
<sequence>MINTDDSIKHIGRGYKDLLLVEFLDRLHIYDLPFTPEEDEAFSDYPAVAYANSRDSRIVEIERYSMHMIYEDREKYALLYNENVEDSFVLKELVFYSDGIQDFMGFKGKLPFGISMEGHRTELHSNKNMRFIASRKIYDVDYDIFYADGFILNIGSVDSEYINIVRVRKPHIYDIDMLGLVNNKKFIPEYVDYPDIRQLVSLFGRSIYCEELKLLLPSFNINEVDSHGCDFSETLDLIYEYGLKLHFDCCNHKSKNDGVYDPGVVLSGIQVVRRGEQHSKGYWGNNFYGITFSATPETIVHYVKRSPDIVDTTSTTVVLIWEENSFILHVVFDVFDYQVKQISYFGNFIRDKII</sequence>
<dbReference type="EMBL" id="AAILJL010000037">
    <property type="protein sequence ID" value="ECF4924900.1"/>
    <property type="molecule type" value="Genomic_DNA"/>
</dbReference>
<proteinExistence type="predicted"/>
<name>A0A5Y2QT10_SALER</name>
<gene>
    <name evidence="1" type="ORF">FLP03_22495</name>
</gene>
<reference evidence="1" key="1">
    <citation type="submission" date="2019-07" db="EMBL/GenBank/DDBJ databases">
        <authorList>
            <consortium name="GenomeTrakr network: Whole genome sequencing for foodborne pathogen traceback"/>
        </authorList>
    </citation>
    <scope>NUCLEOTIDE SEQUENCE [LARGE SCALE GENOMIC DNA]</scope>
    <source>
        <strain evidence="1">FDA00014297</strain>
    </source>
</reference>
<accession>A0A5Y2QT10</accession>
<organism evidence="1">
    <name type="scientific">Salmonella enterica subsp. arizonae</name>
    <dbReference type="NCBI Taxonomy" id="59203"/>
    <lineage>
        <taxon>Bacteria</taxon>
        <taxon>Pseudomonadati</taxon>
        <taxon>Pseudomonadota</taxon>
        <taxon>Gammaproteobacteria</taxon>
        <taxon>Enterobacterales</taxon>
        <taxon>Enterobacteriaceae</taxon>
        <taxon>Salmonella</taxon>
    </lineage>
</organism>
<protein>
    <submittedName>
        <fullName evidence="1">Uncharacterized protein</fullName>
    </submittedName>
</protein>